<feature type="domain" description="AMP-dependent synthetase/ligase" evidence="1">
    <location>
        <begin position="53"/>
        <end position="388"/>
    </location>
</feature>
<dbReference type="InterPro" id="IPR000873">
    <property type="entry name" value="AMP-dep_synth/lig_dom"/>
</dbReference>
<name>A0A1W9Z2D8_MYCAI</name>
<dbReference type="EMBL" id="MVHG01000203">
    <property type="protein sequence ID" value="ORA06506.1"/>
    <property type="molecule type" value="Genomic_DNA"/>
</dbReference>
<dbReference type="OrthoDB" id="4713505at2"/>
<gene>
    <name evidence="2" type="ORF">BST14_28190</name>
</gene>
<dbReference type="PANTHER" id="PTHR45527">
    <property type="entry name" value="NONRIBOSOMAL PEPTIDE SYNTHETASE"/>
    <property type="match status" value="1"/>
</dbReference>
<dbReference type="Gene3D" id="3.40.50.980">
    <property type="match status" value="2"/>
</dbReference>
<dbReference type="GO" id="GO:0005737">
    <property type="term" value="C:cytoplasm"/>
    <property type="evidence" value="ECO:0007669"/>
    <property type="project" value="TreeGrafter"/>
</dbReference>
<organism evidence="2 3">
    <name type="scientific">Mycobacterium arosiense ATCC BAA-1401 = DSM 45069</name>
    <dbReference type="NCBI Taxonomy" id="1265311"/>
    <lineage>
        <taxon>Bacteria</taxon>
        <taxon>Bacillati</taxon>
        <taxon>Actinomycetota</taxon>
        <taxon>Actinomycetes</taxon>
        <taxon>Mycobacteriales</taxon>
        <taxon>Mycobacteriaceae</taxon>
        <taxon>Mycobacterium</taxon>
        <taxon>Mycobacterium avium complex (MAC)</taxon>
    </lineage>
</organism>
<proteinExistence type="predicted"/>
<dbReference type="PROSITE" id="PS00455">
    <property type="entry name" value="AMP_BINDING"/>
    <property type="match status" value="1"/>
</dbReference>
<dbReference type="RefSeq" id="WP_142279675.1">
    <property type="nucleotide sequence ID" value="NZ_MVHG01000203.1"/>
</dbReference>
<dbReference type="GO" id="GO:0044550">
    <property type="term" value="P:secondary metabolite biosynthetic process"/>
    <property type="evidence" value="ECO:0007669"/>
    <property type="project" value="TreeGrafter"/>
</dbReference>
<protein>
    <recommendedName>
        <fullName evidence="1">AMP-dependent synthetase/ligase domain-containing protein</fullName>
    </recommendedName>
</protein>
<reference evidence="2 3" key="1">
    <citation type="submission" date="2016-12" db="EMBL/GenBank/DDBJ databases">
        <title>The new phylogeny of genus Mycobacterium.</title>
        <authorList>
            <person name="Tortoli E."/>
            <person name="Trovato A."/>
            <person name="Cirillo D.M."/>
        </authorList>
    </citation>
    <scope>NUCLEOTIDE SEQUENCE [LARGE SCALE GENOMIC DNA]</scope>
    <source>
        <strain evidence="2 3">DSM 45069</strain>
    </source>
</reference>
<keyword evidence="3" id="KW-1185">Reference proteome</keyword>
<dbReference type="GO" id="GO:0043041">
    <property type="term" value="P:amino acid activation for nonribosomal peptide biosynthetic process"/>
    <property type="evidence" value="ECO:0007669"/>
    <property type="project" value="TreeGrafter"/>
</dbReference>
<dbReference type="PANTHER" id="PTHR45527:SF1">
    <property type="entry name" value="FATTY ACID SYNTHASE"/>
    <property type="match status" value="1"/>
</dbReference>
<dbReference type="FunFam" id="3.40.50.980:FF:000001">
    <property type="entry name" value="Non-ribosomal peptide synthetase"/>
    <property type="match status" value="1"/>
</dbReference>
<evidence type="ECO:0000313" key="3">
    <source>
        <dbReference type="Proteomes" id="UP000192707"/>
    </source>
</evidence>
<dbReference type="SUPFAM" id="SSF56801">
    <property type="entry name" value="Acetyl-CoA synthetase-like"/>
    <property type="match status" value="1"/>
</dbReference>
<sequence length="405" mass="41335">WFGRVIEAVVADASVAVGEVSLLDRGERELVLSGWSGAGVIAPVGLAPDLLAAAVAADPDAVAVIDGGREVSYRELDQWSTRLARVLIEAGVGPERAVGVAMDRCVELVVAWWAVLKAGGVYVPVDPTHPVERVAAVLDAVGAVCVLSCGADTVAGARPVLRIDDLDVSGYRADPITDADRLAPLGVDNGAYVIFTSGSTGVPKGVAVSHAGLLGWAAAQGETFGLSSDARVLMVAAPTFDASVGEFLWAVESGAALVVAPAGVYAGEALTALLHDQRVSAALLTPTVLSSLDRARLDGLDTVIAVGEACLDEVVAAWAPNRRMFNGYGPSEATIWVTCAQLVAGQPVRIGAPIPGVCALVLDAQLNPAPAGVVGELYLAGPAVAHGYVGRAALTAERFVANPFG</sequence>
<comment type="caution">
    <text evidence="2">The sequence shown here is derived from an EMBL/GenBank/DDBJ whole genome shotgun (WGS) entry which is preliminary data.</text>
</comment>
<dbReference type="GO" id="GO:0031177">
    <property type="term" value="F:phosphopantetheine binding"/>
    <property type="evidence" value="ECO:0007669"/>
    <property type="project" value="TreeGrafter"/>
</dbReference>
<dbReference type="Proteomes" id="UP000192707">
    <property type="component" value="Unassembled WGS sequence"/>
</dbReference>
<dbReference type="AlphaFoldDB" id="A0A1W9Z2D8"/>
<feature type="non-terminal residue" evidence="2">
    <location>
        <position position="405"/>
    </location>
</feature>
<dbReference type="Gene3D" id="2.30.38.10">
    <property type="entry name" value="Luciferase, Domain 3"/>
    <property type="match status" value="1"/>
</dbReference>
<evidence type="ECO:0000313" key="2">
    <source>
        <dbReference type="EMBL" id="ORA06506.1"/>
    </source>
</evidence>
<accession>A0A1W9Z2D8</accession>
<dbReference type="InterPro" id="IPR020845">
    <property type="entry name" value="AMP-binding_CS"/>
</dbReference>
<evidence type="ECO:0000259" key="1">
    <source>
        <dbReference type="Pfam" id="PF00501"/>
    </source>
</evidence>
<dbReference type="Pfam" id="PF00501">
    <property type="entry name" value="AMP-binding"/>
    <property type="match status" value="1"/>
</dbReference>
<feature type="non-terminal residue" evidence="2">
    <location>
        <position position="1"/>
    </location>
</feature>